<dbReference type="AlphaFoldDB" id="A0A3P1SV45"/>
<dbReference type="OrthoDB" id="323914at2"/>
<reference evidence="1 2" key="1">
    <citation type="submission" date="2018-11" db="EMBL/GenBank/DDBJ databases">
        <title>The draft genome sequence of Amphritea balenae JAMM 1525T.</title>
        <authorList>
            <person name="Fang Z."/>
            <person name="Zhang Y."/>
            <person name="Han X."/>
        </authorList>
    </citation>
    <scope>NUCLEOTIDE SEQUENCE [LARGE SCALE GENOMIC DNA]</scope>
    <source>
        <strain evidence="1 2">JAMM 1525</strain>
    </source>
</reference>
<evidence type="ECO:0008006" key="3">
    <source>
        <dbReference type="Google" id="ProtNLM"/>
    </source>
</evidence>
<evidence type="ECO:0000313" key="1">
    <source>
        <dbReference type="EMBL" id="RRD01082.1"/>
    </source>
</evidence>
<dbReference type="Gene3D" id="2.40.160.20">
    <property type="match status" value="1"/>
</dbReference>
<organism evidence="1 2">
    <name type="scientific">Amphritea balenae</name>
    <dbReference type="NCBI Taxonomy" id="452629"/>
    <lineage>
        <taxon>Bacteria</taxon>
        <taxon>Pseudomonadati</taxon>
        <taxon>Pseudomonadota</taxon>
        <taxon>Gammaproteobacteria</taxon>
        <taxon>Oceanospirillales</taxon>
        <taxon>Oceanospirillaceae</taxon>
        <taxon>Amphritea</taxon>
    </lineage>
</organism>
<comment type="caution">
    <text evidence="1">The sequence shown here is derived from an EMBL/GenBank/DDBJ whole genome shotgun (WGS) entry which is preliminary data.</text>
</comment>
<evidence type="ECO:0000313" key="2">
    <source>
        <dbReference type="Proteomes" id="UP000267535"/>
    </source>
</evidence>
<proteinExistence type="predicted"/>
<sequence>MLIGLFVTNLAIAQEDSHTKRIEMTPWDEGWAIGAHWGKAFEPSSTWVEFFTPADWELIDYHIISVGLRKKILDYDKYFSINSELSFAHIYGEESYQEVSVTPTISWNLLPWDDYLDTSVSLGFGLSYSSMVTELDETDTKTLISMIFELEFKLPEKDTWSVYTRVHHRSSGADYIGDVISDGGGSNFPSIGLRYHF</sequence>
<gene>
    <name evidence="1" type="ORF">EHS89_00510</name>
</gene>
<dbReference type="EMBL" id="RQXV01000001">
    <property type="protein sequence ID" value="RRD01082.1"/>
    <property type="molecule type" value="Genomic_DNA"/>
</dbReference>
<name>A0A3P1SV45_9GAMM</name>
<protein>
    <recommendedName>
        <fullName evidence="3">Acyloxyacyl hydrolase</fullName>
    </recommendedName>
</protein>
<dbReference type="RefSeq" id="WP_124924154.1">
    <property type="nucleotide sequence ID" value="NZ_BMOH01000001.1"/>
</dbReference>
<dbReference type="Proteomes" id="UP000267535">
    <property type="component" value="Unassembled WGS sequence"/>
</dbReference>
<keyword evidence="2" id="KW-1185">Reference proteome</keyword>
<accession>A0A3P1SV45</accession>